<feature type="region of interest" description="Disordered" evidence="1">
    <location>
        <begin position="22"/>
        <end position="41"/>
    </location>
</feature>
<gene>
    <name evidence="2" type="ORF">HPULCUR_005388</name>
</gene>
<evidence type="ECO:0000313" key="3">
    <source>
        <dbReference type="Proteomes" id="UP001476247"/>
    </source>
</evidence>
<comment type="caution">
    <text evidence="2">The sequence shown here is derived from an EMBL/GenBank/DDBJ whole genome shotgun (WGS) entry which is preliminary data.</text>
</comment>
<evidence type="ECO:0000313" key="2">
    <source>
        <dbReference type="EMBL" id="GAA5799967.1"/>
    </source>
</evidence>
<proteinExistence type="predicted"/>
<dbReference type="Proteomes" id="UP001476247">
    <property type="component" value="Unassembled WGS sequence"/>
</dbReference>
<name>A0ABP9XYW5_9FUNG</name>
<feature type="compositionally biased region" description="Acidic residues" evidence="1">
    <location>
        <begin position="26"/>
        <end position="35"/>
    </location>
</feature>
<accession>A0ABP9XYW5</accession>
<sequence>MDTPVVNNIYGDSYNVNFVSSHGEKTEEEVTDDEAPQAPKEPETFWNKWTNFLQDAKQDKNLHKYTAEKHGVIRICPNTSVPNIPKEQYDALLHVVAKNPKSLSSMCTTSALATIESALSGICKKVKSIKCMKAIIPLLDHPHSYFFPGEEELQAMTKRLSRMTREIDHRKHYKADGVIKNAKFKDLEVLLVETAGPFGKTDNRKTSFDNVKGMFALLSMLKTIADQYFLGSVNTFQKLKLYYLQPSGNL</sequence>
<reference evidence="2 3" key="1">
    <citation type="submission" date="2024-04" db="EMBL/GenBank/DDBJ databases">
        <title>genome sequences of Mucor flavus KT1a and Helicostylum pulchrum KT1b strains isolation_sourced from the surface of a dry-aged beef.</title>
        <authorList>
            <person name="Toyotome T."/>
            <person name="Hosono M."/>
            <person name="Torimaru M."/>
            <person name="Fukuda K."/>
            <person name="Mikami N."/>
        </authorList>
    </citation>
    <scope>NUCLEOTIDE SEQUENCE [LARGE SCALE GENOMIC DNA]</scope>
    <source>
        <strain evidence="2 3">KT1b</strain>
    </source>
</reference>
<protein>
    <submittedName>
        <fullName evidence="2">Uncharacterized protein</fullName>
    </submittedName>
</protein>
<evidence type="ECO:0000256" key="1">
    <source>
        <dbReference type="SAM" id="MobiDB-lite"/>
    </source>
</evidence>
<organism evidence="2 3">
    <name type="scientific">Helicostylum pulchrum</name>
    <dbReference type="NCBI Taxonomy" id="562976"/>
    <lineage>
        <taxon>Eukaryota</taxon>
        <taxon>Fungi</taxon>
        <taxon>Fungi incertae sedis</taxon>
        <taxon>Mucoromycota</taxon>
        <taxon>Mucoromycotina</taxon>
        <taxon>Mucoromycetes</taxon>
        <taxon>Mucorales</taxon>
        <taxon>Mucorineae</taxon>
        <taxon>Mucoraceae</taxon>
        <taxon>Helicostylum</taxon>
    </lineage>
</organism>
<keyword evidence="3" id="KW-1185">Reference proteome</keyword>
<dbReference type="EMBL" id="BAABUJ010000014">
    <property type="protein sequence ID" value="GAA5799967.1"/>
    <property type="molecule type" value="Genomic_DNA"/>
</dbReference>